<dbReference type="Proteomes" id="UP000326950">
    <property type="component" value="Unassembled WGS sequence"/>
</dbReference>
<sequence length="241" mass="28149">MGSSLLHDQSSKPLEFYDNTVLIMDEDVPREPKEFWREEYTSIEHSVLQTITTKVNWSEKWLKPVEISSKKPEHPEQIYLMIQMVATLLMNYFPEDYGWKFFMDEIEEEVVYIVECHDGEGPIDHLMVLVMPEDHHVTLSIQKFKKIYHTRYGITPQDEDCPALMWGAIFQGPKALFYQYEKGGGIRALVDPGGDNGPYCIRDDCDEIHYFLKSMSHRRSSHRPVSWKGLARNKDSNPSRS</sequence>
<evidence type="ECO:0000313" key="1">
    <source>
        <dbReference type="EMBL" id="KAE8157753.1"/>
    </source>
</evidence>
<organism evidence="1 2">
    <name type="scientific">Aspergillus tamarii</name>
    <dbReference type="NCBI Taxonomy" id="41984"/>
    <lineage>
        <taxon>Eukaryota</taxon>
        <taxon>Fungi</taxon>
        <taxon>Dikarya</taxon>
        <taxon>Ascomycota</taxon>
        <taxon>Pezizomycotina</taxon>
        <taxon>Eurotiomycetes</taxon>
        <taxon>Eurotiomycetidae</taxon>
        <taxon>Eurotiales</taxon>
        <taxon>Aspergillaceae</taxon>
        <taxon>Aspergillus</taxon>
        <taxon>Aspergillus subgen. Circumdati</taxon>
    </lineage>
</organism>
<reference evidence="1 2" key="1">
    <citation type="submission" date="2019-04" db="EMBL/GenBank/DDBJ databases">
        <title>Friends and foes A comparative genomics study of 23 Aspergillus species from section Flavi.</title>
        <authorList>
            <consortium name="DOE Joint Genome Institute"/>
            <person name="Kjaerbolling I."/>
            <person name="Vesth T."/>
            <person name="Frisvad J.C."/>
            <person name="Nybo J.L."/>
            <person name="Theobald S."/>
            <person name="Kildgaard S."/>
            <person name="Isbrandt T."/>
            <person name="Kuo A."/>
            <person name="Sato A."/>
            <person name="Lyhne E.K."/>
            <person name="Kogle M.E."/>
            <person name="Wiebenga A."/>
            <person name="Kun R.S."/>
            <person name="Lubbers R.J."/>
            <person name="Makela M.R."/>
            <person name="Barry K."/>
            <person name="Chovatia M."/>
            <person name="Clum A."/>
            <person name="Daum C."/>
            <person name="Haridas S."/>
            <person name="He G."/>
            <person name="LaButti K."/>
            <person name="Lipzen A."/>
            <person name="Mondo S."/>
            <person name="Riley R."/>
            <person name="Salamov A."/>
            <person name="Simmons B.A."/>
            <person name="Magnuson J.K."/>
            <person name="Henrissat B."/>
            <person name="Mortensen U.H."/>
            <person name="Larsen T.O."/>
            <person name="Devries R.P."/>
            <person name="Grigoriev I.V."/>
            <person name="Machida M."/>
            <person name="Baker S.E."/>
            <person name="Andersen M.R."/>
        </authorList>
    </citation>
    <scope>NUCLEOTIDE SEQUENCE [LARGE SCALE GENOMIC DNA]</scope>
    <source>
        <strain evidence="1 2">CBS 117626</strain>
    </source>
</reference>
<accession>A0A5N6UGY1</accession>
<keyword evidence="2" id="KW-1185">Reference proteome</keyword>
<name>A0A5N6UGY1_ASPTM</name>
<protein>
    <submittedName>
        <fullName evidence="1">Uncharacterized protein</fullName>
    </submittedName>
</protein>
<dbReference type="EMBL" id="ML738714">
    <property type="protein sequence ID" value="KAE8157753.1"/>
    <property type="molecule type" value="Genomic_DNA"/>
</dbReference>
<gene>
    <name evidence="1" type="ORF">BDV40DRAFT_304862</name>
</gene>
<evidence type="ECO:0000313" key="2">
    <source>
        <dbReference type="Proteomes" id="UP000326950"/>
    </source>
</evidence>
<proteinExistence type="predicted"/>
<dbReference type="AlphaFoldDB" id="A0A5N6UGY1"/>